<dbReference type="Pfam" id="PF16932">
    <property type="entry name" value="T4SS_TraI"/>
    <property type="match status" value="1"/>
</dbReference>
<evidence type="ECO:0000313" key="2">
    <source>
        <dbReference type="Proteomes" id="UP000638986"/>
    </source>
</evidence>
<dbReference type="InterPro" id="IPR031618">
    <property type="entry name" value="T4SS_TraI"/>
</dbReference>
<accession>A0ABS0MYX1</accession>
<proteinExistence type="predicted"/>
<evidence type="ECO:0000313" key="1">
    <source>
        <dbReference type="EMBL" id="MBH3440947.1"/>
    </source>
</evidence>
<reference evidence="1 2" key="1">
    <citation type="submission" date="2020-11" db="EMBL/GenBank/DDBJ databases">
        <title>Enhanced detection system for hospital associated transmission using whole genome sequencing surveillance.</title>
        <authorList>
            <person name="Harrison L.H."/>
            <person name="Van Tyne D."/>
            <person name="Marsh J.W."/>
            <person name="Griffith M.P."/>
            <person name="Snyder D.J."/>
            <person name="Cooper V.S."/>
            <person name="Mustapha M."/>
        </authorList>
    </citation>
    <scope>NUCLEOTIDE SEQUENCE [LARGE SCALE GENOMIC DNA]</scope>
    <source>
        <strain evidence="1 2">PSB00013</strain>
    </source>
</reference>
<comment type="caution">
    <text evidence="1">The sequence shown here is derived from an EMBL/GenBank/DDBJ whole genome shotgun (WGS) entry which is preliminary data.</text>
</comment>
<sequence>MSAGIATIYEEHYHDFYRAISLNGVKMDFAVAEVSIPSGMASAPVLTELKSLRGTKEESAKEKEEGGLRYKAIRQEGLRVGAQSGLAYRYGLIMQYLHKVEPKLNVTYSFNGFIKDGRLLVPAVVEVRNKFQLDPEKGEARVVRNAVTVEEEARIVSVVPTWRDYLWQEYSMPEMPHPSLLPRTDAESLAWSQAVDQGWKAGVSQADEIYSDRLAQLTKAVEGRHTYITLENKKMFSPASLRVVANKVTFNGRTMNVGETIYTVGNEAGYTPAKDWAPVWTR</sequence>
<dbReference type="RefSeq" id="WP_146766009.1">
    <property type="nucleotide sequence ID" value="NZ_JAAMQY010000010.1"/>
</dbReference>
<dbReference type="EMBL" id="JADTXM010000015">
    <property type="protein sequence ID" value="MBH3440947.1"/>
    <property type="molecule type" value="Genomic_DNA"/>
</dbReference>
<dbReference type="Proteomes" id="UP000638986">
    <property type="component" value="Unassembled WGS sequence"/>
</dbReference>
<gene>
    <name evidence="1" type="ORF">I5Q09_19880</name>
</gene>
<name>A0ABS0MYX1_PSELU</name>
<protein>
    <submittedName>
        <fullName evidence="1">Type IV secretory system conjugative DNA transfer family protein</fullName>
    </submittedName>
</protein>
<organism evidence="1 2">
    <name type="scientific">Pseudomonas luteola</name>
    <dbReference type="NCBI Taxonomy" id="47886"/>
    <lineage>
        <taxon>Bacteria</taxon>
        <taxon>Pseudomonadati</taxon>
        <taxon>Pseudomonadota</taxon>
        <taxon>Gammaproteobacteria</taxon>
        <taxon>Pseudomonadales</taxon>
        <taxon>Pseudomonadaceae</taxon>
        <taxon>Pseudomonas</taxon>
    </lineage>
</organism>